<reference evidence="3 4" key="1">
    <citation type="journal article" date="2019" name="Sci. Rep.">
        <title>Orb-weaving spider Araneus ventricosus genome elucidates the spidroin gene catalogue.</title>
        <authorList>
            <person name="Kono N."/>
            <person name="Nakamura H."/>
            <person name="Ohtoshi R."/>
            <person name="Moran D.A.P."/>
            <person name="Shinohara A."/>
            <person name="Yoshida Y."/>
            <person name="Fujiwara M."/>
            <person name="Mori M."/>
            <person name="Tomita M."/>
            <person name="Arakawa K."/>
        </authorList>
    </citation>
    <scope>NUCLEOTIDE SEQUENCE [LARGE SCALE GENOMIC DNA]</scope>
</reference>
<keyword evidence="4" id="KW-1185">Reference proteome</keyword>
<dbReference type="PROSITE" id="PS51029">
    <property type="entry name" value="MADF"/>
    <property type="match status" value="1"/>
</dbReference>
<feature type="domain" description="MADF" evidence="2">
    <location>
        <begin position="10"/>
        <end position="103"/>
    </location>
</feature>
<dbReference type="AlphaFoldDB" id="A0A4Y2A365"/>
<sequence length="253" mass="28962">MEWSNDDCLQLIDIYNDHELLWNPKHPYHYSKNKKNEAWASISSALGREEKGVSQKMTSLLGSFRSQRSKGKKSIGTGKGAVEVYVSKWFAFDRMRFLLDKDEPNNTIDSQSGIVDFTDVELQQSDVVPTEEECLADEVLHLDTMMPELSNVPASTPAETPRASSIKRKRQQEDPRIEEAFRILKKANKNMEDSSKEDMLDSYGRYIVAKMKKYSAQTQLVVEHEINKILYQADMGCYNGPTEIIPSQSEMHQ</sequence>
<protein>
    <recommendedName>
        <fullName evidence="2">MADF domain-containing protein</fullName>
    </recommendedName>
</protein>
<gene>
    <name evidence="3" type="ORF">AVEN_263175_1</name>
</gene>
<dbReference type="SMART" id="SM00595">
    <property type="entry name" value="MADF"/>
    <property type="match status" value="1"/>
</dbReference>
<dbReference type="PANTHER" id="PTHR21505">
    <property type="entry name" value="MADF DOMAIN-CONTAINING PROTEIN-RELATED"/>
    <property type="match status" value="1"/>
</dbReference>
<dbReference type="EMBL" id="BGPR01079369">
    <property type="protein sequence ID" value="GBL74218.1"/>
    <property type="molecule type" value="Genomic_DNA"/>
</dbReference>
<comment type="caution">
    <text evidence="3">The sequence shown here is derived from an EMBL/GenBank/DDBJ whole genome shotgun (WGS) entry which is preliminary data.</text>
</comment>
<name>A0A4Y2A365_ARAVE</name>
<dbReference type="OrthoDB" id="6425124at2759"/>
<accession>A0A4Y2A365</accession>
<dbReference type="Pfam" id="PF10545">
    <property type="entry name" value="MADF_DNA_bdg"/>
    <property type="match status" value="1"/>
</dbReference>
<feature type="region of interest" description="Disordered" evidence="1">
    <location>
        <begin position="149"/>
        <end position="175"/>
    </location>
</feature>
<evidence type="ECO:0000313" key="3">
    <source>
        <dbReference type="EMBL" id="GBL74218.1"/>
    </source>
</evidence>
<evidence type="ECO:0000256" key="1">
    <source>
        <dbReference type="SAM" id="MobiDB-lite"/>
    </source>
</evidence>
<dbReference type="Proteomes" id="UP000499080">
    <property type="component" value="Unassembled WGS sequence"/>
</dbReference>
<evidence type="ECO:0000313" key="4">
    <source>
        <dbReference type="Proteomes" id="UP000499080"/>
    </source>
</evidence>
<dbReference type="PANTHER" id="PTHR21505:SF12">
    <property type="entry name" value="MADF DOMAIN-CONTAINING PROTEIN-RELATED"/>
    <property type="match status" value="1"/>
</dbReference>
<dbReference type="InterPro" id="IPR006578">
    <property type="entry name" value="MADF-dom"/>
</dbReference>
<proteinExistence type="predicted"/>
<organism evidence="3 4">
    <name type="scientific">Araneus ventricosus</name>
    <name type="common">Orbweaver spider</name>
    <name type="synonym">Epeira ventricosa</name>
    <dbReference type="NCBI Taxonomy" id="182803"/>
    <lineage>
        <taxon>Eukaryota</taxon>
        <taxon>Metazoa</taxon>
        <taxon>Ecdysozoa</taxon>
        <taxon>Arthropoda</taxon>
        <taxon>Chelicerata</taxon>
        <taxon>Arachnida</taxon>
        <taxon>Araneae</taxon>
        <taxon>Araneomorphae</taxon>
        <taxon>Entelegynae</taxon>
        <taxon>Araneoidea</taxon>
        <taxon>Araneidae</taxon>
        <taxon>Araneus</taxon>
    </lineage>
</organism>
<evidence type="ECO:0000259" key="2">
    <source>
        <dbReference type="PROSITE" id="PS51029"/>
    </source>
</evidence>